<sequence length="230" mass="24805">MIIHQSFRPAYVMSPSASSVTALLALVLIGTPACLMTGLLGAPLDLQQGELARLPYVHVPAARISLGVYCATASSVFLLVVTKHPLVLLSARSGTALVAWSTGLVLVTGWFRGLVLKWHGSYWNWDARMTSVLLSFLIALGSLRLQKLPVAPGPFSLLAGTIDLPLLTSSVNWWNTSHQPGSMSRSGTAIHEPMNRPIWSNVALSSCAAFLLFVLETRLPIPSFSEERMG</sequence>
<feature type="domain" description="Cytochrome c assembly protein" evidence="8">
    <location>
        <begin position="18"/>
        <end position="176"/>
    </location>
</feature>
<keyword evidence="4" id="KW-0201">Cytochrome c-type biogenesis</keyword>
<feature type="transmembrane region" description="Helical" evidence="7">
    <location>
        <begin position="62"/>
        <end position="82"/>
    </location>
</feature>
<evidence type="ECO:0000259" key="8">
    <source>
        <dbReference type="Pfam" id="PF01578"/>
    </source>
</evidence>
<dbReference type="AlphaFoldDB" id="A0A0R5ENE2"/>
<dbReference type="GeneID" id="26648816"/>
<evidence type="ECO:0000256" key="6">
    <source>
        <dbReference type="ARBA" id="ARBA00023136"/>
    </source>
</evidence>
<evidence type="ECO:0000256" key="5">
    <source>
        <dbReference type="ARBA" id="ARBA00022989"/>
    </source>
</evidence>
<feature type="transmembrane region" description="Helical" evidence="7">
    <location>
        <begin position="20"/>
        <end position="42"/>
    </location>
</feature>
<keyword evidence="5 7" id="KW-1133">Transmembrane helix</keyword>
<evidence type="ECO:0000256" key="2">
    <source>
        <dbReference type="ARBA" id="ARBA00005840"/>
    </source>
</evidence>
<dbReference type="PANTHER" id="PTHR30071:SF1">
    <property type="entry name" value="CYTOCHROME B_B6 PROTEIN-RELATED"/>
    <property type="match status" value="1"/>
</dbReference>
<keyword evidence="9" id="KW-0496">Mitochondrion</keyword>
<geneLocation type="mitochondrion" evidence="9"/>
<evidence type="ECO:0000256" key="7">
    <source>
        <dbReference type="SAM" id="Phobius"/>
    </source>
</evidence>
<dbReference type="InterPro" id="IPR045062">
    <property type="entry name" value="Cyt_c_biogenesis_CcsA/CcmC"/>
</dbReference>
<comment type="subcellular location">
    <subcellularLocation>
        <location evidence="1">Membrane</location>
        <topology evidence="1">Multi-pass membrane protein</topology>
    </subcellularLocation>
</comment>
<dbReference type="PRINTS" id="PR01386">
    <property type="entry name" value="CCMCBIOGNSIS"/>
</dbReference>
<name>A0A0R5ENE2_VISAL</name>
<dbReference type="GO" id="GO:0020037">
    <property type="term" value="F:heme binding"/>
    <property type="evidence" value="ECO:0007669"/>
    <property type="project" value="InterPro"/>
</dbReference>
<gene>
    <name evidence="9" type="primary">ccmC</name>
</gene>
<dbReference type="GO" id="GO:0017004">
    <property type="term" value="P:cytochrome complex assembly"/>
    <property type="evidence" value="ECO:0007669"/>
    <property type="project" value="UniProtKB-KW"/>
</dbReference>
<dbReference type="GO" id="GO:0015232">
    <property type="term" value="F:heme transmembrane transporter activity"/>
    <property type="evidence" value="ECO:0007669"/>
    <property type="project" value="InterPro"/>
</dbReference>
<dbReference type="GO" id="GO:0005886">
    <property type="term" value="C:plasma membrane"/>
    <property type="evidence" value="ECO:0007669"/>
    <property type="project" value="TreeGrafter"/>
</dbReference>
<reference evidence="9" key="1">
    <citation type="journal article" date="2015" name="Sci. Rep.">
        <title>Massive gene loss in mistletoe (Viscum, Viscaceae) mitochondria.</title>
        <authorList>
            <person name="Petersen G."/>
            <person name="Cuenca A."/>
            <person name="Moller I.M."/>
            <person name="Seberg O."/>
        </authorList>
    </citation>
    <scope>NUCLEOTIDE SEQUENCE</scope>
</reference>
<evidence type="ECO:0000256" key="1">
    <source>
        <dbReference type="ARBA" id="ARBA00004141"/>
    </source>
</evidence>
<evidence type="ECO:0000313" key="9">
    <source>
        <dbReference type="EMBL" id="AHL69438.1"/>
    </source>
</evidence>
<dbReference type="PANTHER" id="PTHR30071">
    <property type="entry name" value="HEME EXPORTER PROTEIN C"/>
    <property type="match status" value="1"/>
</dbReference>
<accession>A0A0R5ENE2</accession>
<dbReference type="Pfam" id="PF01578">
    <property type="entry name" value="Cytochrom_C_asm"/>
    <property type="match status" value="1"/>
</dbReference>
<dbReference type="RefSeq" id="YP_009220383.1">
    <property type="nucleotide sequence ID" value="NC_029039.1"/>
</dbReference>
<dbReference type="InterPro" id="IPR003557">
    <property type="entry name" value="Cyt_c_biogenesis_CcmC"/>
</dbReference>
<dbReference type="InterPro" id="IPR002541">
    <property type="entry name" value="Cyt_c_assembly"/>
</dbReference>
<comment type="similarity">
    <text evidence="2">Belongs to the CcmC/CycZ/HelC family.</text>
</comment>
<evidence type="ECO:0000256" key="3">
    <source>
        <dbReference type="ARBA" id="ARBA00022692"/>
    </source>
</evidence>
<keyword evidence="6 7" id="KW-0472">Membrane</keyword>
<feature type="transmembrane region" description="Helical" evidence="7">
    <location>
        <begin position="94"/>
        <end position="113"/>
    </location>
</feature>
<evidence type="ECO:0000256" key="4">
    <source>
        <dbReference type="ARBA" id="ARBA00022748"/>
    </source>
</evidence>
<organism evidence="9">
    <name type="scientific">Viscum album</name>
    <name type="common">European mistletoe</name>
    <dbReference type="NCBI Taxonomy" id="3972"/>
    <lineage>
        <taxon>Eukaryota</taxon>
        <taxon>Viridiplantae</taxon>
        <taxon>Streptophyta</taxon>
        <taxon>Embryophyta</taxon>
        <taxon>Tracheophyta</taxon>
        <taxon>Spermatophyta</taxon>
        <taxon>Magnoliopsida</taxon>
        <taxon>eudicotyledons</taxon>
        <taxon>Gunneridae</taxon>
        <taxon>Pentapetalae</taxon>
        <taxon>Santalales</taxon>
        <taxon>Viscaceae</taxon>
        <taxon>Viscum</taxon>
    </lineage>
</organism>
<dbReference type="EMBL" id="KJ129610">
    <property type="protein sequence ID" value="AHL69438.1"/>
    <property type="molecule type" value="Genomic_DNA"/>
</dbReference>
<keyword evidence="3 7" id="KW-0812">Transmembrane</keyword>
<proteinExistence type="inferred from homology"/>
<protein>
    <submittedName>
        <fullName evidence="9">Cytochrome c biogenesis C</fullName>
    </submittedName>
</protein>